<dbReference type="Pfam" id="PF01315">
    <property type="entry name" value="Ald_Xan_dh_C"/>
    <property type="match status" value="1"/>
</dbReference>
<dbReference type="InterPro" id="IPR000674">
    <property type="entry name" value="Ald_Oxase/Xan_DH_a/b"/>
</dbReference>
<keyword evidence="1" id="KW-0500">Molybdenum</keyword>
<dbReference type="Gene3D" id="3.90.1170.50">
    <property type="entry name" value="Aldehyde oxidase/xanthine dehydrogenase, a/b hammerhead"/>
    <property type="match status" value="1"/>
</dbReference>
<feature type="region of interest" description="Disordered" evidence="3">
    <location>
        <begin position="1"/>
        <end position="33"/>
    </location>
</feature>
<evidence type="ECO:0000259" key="4">
    <source>
        <dbReference type="SMART" id="SM01008"/>
    </source>
</evidence>
<organism evidence="5 6">
    <name type="scientific">Nocardiopsis sediminis</name>
    <dbReference type="NCBI Taxonomy" id="1778267"/>
    <lineage>
        <taxon>Bacteria</taxon>
        <taxon>Bacillati</taxon>
        <taxon>Actinomycetota</taxon>
        <taxon>Actinomycetes</taxon>
        <taxon>Streptosporangiales</taxon>
        <taxon>Nocardiopsidaceae</taxon>
        <taxon>Nocardiopsis</taxon>
    </lineage>
</organism>
<reference evidence="6" key="1">
    <citation type="journal article" date="2019" name="Int. J. Syst. Evol. Microbiol.">
        <title>The Global Catalogue of Microorganisms (GCM) 10K type strain sequencing project: providing services to taxonomists for standard genome sequencing and annotation.</title>
        <authorList>
            <consortium name="The Broad Institute Genomics Platform"/>
            <consortium name="The Broad Institute Genome Sequencing Center for Infectious Disease"/>
            <person name="Wu L."/>
            <person name="Ma J."/>
        </authorList>
    </citation>
    <scope>NUCLEOTIDE SEQUENCE [LARGE SCALE GENOMIC DNA]</scope>
    <source>
        <strain evidence="6">TBRC 1826</strain>
    </source>
</reference>
<dbReference type="InterPro" id="IPR036856">
    <property type="entry name" value="Ald_Oxase/Xan_DH_a/b_sf"/>
</dbReference>
<dbReference type="PANTHER" id="PTHR11908">
    <property type="entry name" value="XANTHINE DEHYDROGENASE"/>
    <property type="match status" value="1"/>
</dbReference>
<name>A0ABV8FPK0_9ACTN</name>
<dbReference type="InterPro" id="IPR037165">
    <property type="entry name" value="AldOxase/xan_DH_Mopterin-bd_sf"/>
</dbReference>
<dbReference type="RefSeq" id="WP_378533386.1">
    <property type="nucleotide sequence ID" value="NZ_JBHSBH010000008.1"/>
</dbReference>
<dbReference type="Proteomes" id="UP001595847">
    <property type="component" value="Unassembled WGS sequence"/>
</dbReference>
<dbReference type="SUPFAM" id="SSF56003">
    <property type="entry name" value="Molybdenum cofactor-binding domain"/>
    <property type="match status" value="1"/>
</dbReference>
<dbReference type="Pfam" id="PF02738">
    <property type="entry name" value="MoCoBD_1"/>
    <property type="match status" value="1"/>
</dbReference>
<gene>
    <name evidence="5" type="ORF">ACFOVU_13360</name>
</gene>
<dbReference type="SMART" id="SM01008">
    <property type="entry name" value="Ald_Xan_dh_C"/>
    <property type="match status" value="1"/>
</dbReference>
<dbReference type="Pfam" id="PF20256">
    <property type="entry name" value="MoCoBD_2"/>
    <property type="match status" value="2"/>
</dbReference>
<evidence type="ECO:0000313" key="6">
    <source>
        <dbReference type="Proteomes" id="UP001595847"/>
    </source>
</evidence>
<proteinExistence type="predicted"/>
<evidence type="ECO:0000256" key="2">
    <source>
        <dbReference type="ARBA" id="ARBA00023002"/>
    </source>
</evidence>
<protein>
    <submittedName>
        <fullName evidence="5">Xanthine dehydrogenase family protein molybdopterin-binding subunit</fullName>
    </submittedName>
</protein>
<dbReference type="Gene3D" id="3.30.365.10">
    <property type="entry name" value="Aldehyde oxidase/xanthine dehydrogenase, molybdopterin binding domain"/>
    <property type="match status" value="4"/>
</dbReference>
<evidence type="ECO:0000256" key="3">
    <source>
        <dbReference type="SAM" id="MobiDB-lite"/>
    </source>
</evidence>
<feature type="domain" description="Aldehyde oxidase/xanthine dehydrogenase a/b hammerhead" evidence="4">
    <location>
        <begin position="36"/>
        <end position="149"/>
    </location>
</feature>
<dbReference type="EMBL" id="JBHSBH010000008">
    <property type="protein sequence ID" value="MFC3996912.1"/>
    <property type="molecule type" value="Genomic_DNA"/>
</dbReference>
<evidence type="ECO:0000256" key="1">
    <source>
        <dbReference type="ARBA" id="ARBA00022505"/>
    </source>
</evidence>
<evidence type="ECO:0000313" key="5">
    <source>
        <dbReference type="EMBL" id="MFC3996912.1"/>
    </source>
</evidence>
<dbReference type="PANTHER" id="PTHR11908:SF132">
    <property type="entry name" value="ALDEHYDE OXIDASE 1-RELATED"/>
    <property type="match status" value="1"/>
</dbReference>
<sequence length="727" mass="77086">MSADHAAPAPAVGRPATSPGTAGEAPRRLDAPDKVSGRARYAVEYDLPGAVYAWPVQATISRGRIVSVETAAAHRVPRVLEVLTSQNAPRLDAKGKIAMAHAGALPDLLLMQDDRVHFRGQIVAAVIAETLESAREAASLVDVVYAAEEPELTAVPDDARSIVPEMTNDLSPGRVERGTPLQALADAPVQVDQTYTTSAQFAQPMEPHAATAQWEAADRLTLYSSDQGPSWTAVTFAALFGLATDHVEVVAEYVGGGFGSKAAPRPPAMLAAMASRLVGRPVKVALNRPQSSTLTTHRSRSAQRVRLGAERDGTIISIVHEVTGQSSRLLPYVDQTVSMSRILYDAPHSLTVSRVVQLDVPTPGWVRAPGEAPGLFALESAMDELAHELGHDPVELRIRNEPEVDPESGLPFSSRSLVRCLRTGAERFGWSDRDPRPGARHDSDWCYGMGVASAIYPVLLFPSTATIVARSHTDFEVEIGAADIGTGSRTVLHQLAAEALGVSMESVQLKMGRSSRGLAPFAGGSMGTGSWGWAIHQAALQVKSALARESIPPAGLRVTVDTAEEAMLPPQHSRQSYGAQFAQVRVNRYTGEVFVDRLLGVFASGRIINHATARSQVVGAMIMGLGMALTEAAEPDTTLGGWVTQDLASYHVPAHADIPDIDAFFLEETDLQVGPVGGKGVGEIGIVGVTAAITNAVFNATGIRVRDLPALPDRMSAALTAVPNRVS</sequence>
<keyword evidence="6" id="KW-1185">Reference proteome</keyword>
<comment type="caution">
    <text evidence="5">The sequence shown here is derived from an EMBL/GenBank/DDBJ whole genome shotgun (WGS) entry which is preliminary data.</text>
</comment>
<accession>A0ABV8FPK0</accession>
<keyword evidence="2" id="KW-0560">Oxidoreductase</keyword>
<dbReference type="InterPro" id="IPR046867">
    <property type="entry name" value="AldOxase/xan_DH_MoCoBD2"/>
</dbReference>
<dbReference type="SUPFAM" id="SSF54665">
    <property type="entry name" value="CO dehydrogenase molybdoprotein N-domain-like"/>
    <property type="match status" value="1"/>
</dbReference>
<dbReference type="InterPro" id="IPR016208">
    <property type="entry name" value="Ald_Oxase/xanthine_DH-like"/>
</dbReference>
<dbReference type="InterPro" id="IPR008274">
    <property type="entry name" value="AldOxase/xan_DH_MoCoBD1"/>
</dbReference>